<dbReference type="Proteomes" id="UP000254461">
    <property type="component" value="Unassembled WGS sequence"/>
</dbReference>
<evidence type="ECO:0000313" key="3">
    <source>
        <dbReference type="Proteomes" id="UP000254461"/>
    </source>
</evidence>
<feature type="transmembrane region" description="Helical" evidence="1">
    <location>
        <begin position="18"/>
        <end position="37"/>
    </location>
</feature>
<gene>
    <name evidence="2" type="ORF">NCTC12092_01457</name>
</gene>
<dbReference type="PANTHER" id="PTHR37305:SF1">
    <property type="entry name" value="MEMBRANE PROTEIN"/>
    <property type="match status" value="1"/>
</dbReference>
<protein>
    <submittedName>
        <fullName evidence="2">Membrane protein</fullName>
    </submittedName>
</protein>
<sequence>MKALLPFELKKLIGKKSVLGMFIVVLLAILGLFYINFFNGQISGYSMDKIHGRDAVEINKQFAEKHTGQLSNELLIRTIKDYTLDVGAKNPVFNVYGYYVTDHFDPKFRDYYFNLGKEEPIDFSKITPKSQTALGSYLPFKELKLGNFAPWNQLFLVINSAYILLLLLSVYFIAPVFSGDTAKNMNPILLTTRYGRNKLTIAKIISSYLISTSAFVTFYAIIFAVFVWYFGLSGWDTSVQLNLYWINSNVNIMAFPEKMTLLGTFINLVIYQFIGLILITAITILISSKVKSPLTGFALSAASVFVPSFLMDIFQVGIPHKILSILSVSTASTPNIMLKLAYDGFFGSFWVDGLFVVMIRLAFAFLCLYLAYLSMKRVNQ</sequence>
<dbReference type="PANTHER" id="PTHR37305">
    <property type="entry name" value="INTEGRAL MEMBRANE PROTEIN-RELATED"/>
    <property type="match status" value="1"/>
</dbReference>
<proteinExistence type="predicted"/>
<dbReference type="EMBL" id="UHFF01000002">
    <property type="protein sequence ID" value="SUN47530.1"/>
    <property type="molecule type" value="Genomic_DNA"/>
</dbReference>
<keyword evidence="1" id="KW-0812">Transmembrane</keyword>
<dbReference type="RefSeq" id="WP_115251189.1">
    <property type="nucleotide sequence ID" value="NZ_UHFF01000002.1"/>
</dbReference>
<name>A0A380JRG8_9STRE</name>
<evidence type="ECO:0000256" key="1">
    <source>
        <dbReference type="SAM" id="Phobius"/>
    </source>
</evidence>
<feature type="transmembrane region" description="Helical" evidence="1">
    <location>
        <begin position="265"/>
        <end position="285"/>
    </location>
</feature>
<dbReference type="AlphaFoldDB" id="A0A380JRG8"/>
<feature type="transmembrane region" description="Helical" evidence="1">
    <location>
        <begin position="208"/>
        <end position="231"/>
    </location>
</feature>
<evidence type="ECO:0000313" key="2">
    <source>
        <dbReference type="EMBL" id="SUN47530.1"/>
    </source>
</evidence>
<organism evidence="2 3">
    <name type="scientific">Streptococcus equi subsp. equi</name>
    <dbReference type="NCBI Taxonomy" id="148942"/>
    <lineage>
        <taxon>Bacteria</taxon>
        <taxon>Bacillati</taxon>
        <taxon>Bacillota</taxon>
        <taxon>Bacilli</taxon>
        <taxon>Lactobacillales</taxon>
        <taxon>Streptococcaceae</taxon>
        <taxon>Streptococcus</taxon>
    </lineage>
</organism>
<reference evidence="2 3" key="1">
    <citation type="submission" date="2018-06" db="EMBL/GenBank/DDBJ databases">
        <authorList>
            <consortium name="Pathogen Informatics"/>
            <person name="Doyle S."/>
        </authorList>
    </citation>
    <scope>NUCLEOTIDE SEQUENCE [LARGE SCALE GENOMIC DNA]</scope>
    <source>
        <strain evidence="2 3">NCTC12092</strain>
    </source>
</reference>
<keyword evidence="1" id="KW-1133">Transmembrane helix</keyword>
<feature type="transmembrane region" description="Helical" evidence="1">
    <location>
        <begin position="297"/>
        <end position="318"/>
    </location>
</feature>
<feature type="transmembrane region" description="Helical" evidence="1">
    <location>
        <begin position="349"/>
        <end position="372"/>
    </location>
</feature>
<keyword evidence="1" id="KW-0472">Membrane</keyword>
<feature type="transmembrane region" description="Helical" evidence="1">
    <location>
        <begin position="154"/>
        <end position="177"/>
    </location>
</feature>
<accession>A0A380JRG8</accession>